<gene>
    <name evidence="1" type="ORF">G2W53_009291</name>
</gene>
<proteinExistence type="predicted"/>
<comment type="caution">
    <text evidence="1">The sequence shown here is derived from an EMBL/GenBank/DDBJ whole genome shotgun (WGS) entry which is preliminary data.</text>
</comment>
<protein>
    <submittedName>
        <fullName evidence="1">Uncharacterized protein</fullName>
    </submittedName>
</protein>
<evidence type="ECO:0000313" key="1">
    <source>
        <dbReference type="EMBL" id="KAF7834432.1"/>
    </source>
</evidence>
<reference evidence="1" key="1">
    <citation type="submission" date="2020-09" db="EMBL/GenBank/DDBJ databases">
        <title>Genome-Enabled Discovery of Anthraquinone Biosynthesis in Senna tora.</title>
        <authorList>
            <person name="Kang S.-H."/>
            <person name="Pandey R.P."/>
            <person name="Lee C.-M."/>
            <person name="Sim J.-S."/>
            <person name="Jeong J.-T."/>
            <person name="Choi B.-S."/>
            <person name="Jung M."/>
            <person name="Ginzburg D."/>
            <person name="Zhao K."/>
            <person name="Won S.Y."/>
            <person name="Oh T.-J."/>
            <person name="Yu Y."/>
            <person name="Kim N.-H."/>
            <person name="Lee O.R."/>
            <person name="Lee T.-H."/>
            <person name="Bashyal P."/>
            <person name="Kim T.-S."/>
            <person name="Lee W.-H."/>
            <person name="Kawkins C."/>
            <person name="Kim C.-K."/>
            <person name="Kim J.S."/>
            <person name="Ahn B.O."/>
            <person name="Rhee S.Y."/>
            <person name="Sohng J.K."/>
        </authorList>
    </citation>
    <scope>NUCLEOTIDE SEQUENCE</scope>
    <source>
        <tissue evidence="1">Leaf</tissue>
    </source>
</reference>
<sequence>MIGSVAALLLVCMRNQPAKDKLVPRDFDANNEQDISKDNSHLHQFITNELLLLQKMLQLRTHKLSPRVLKLKLFQFQPSP</sequence>
<evidence type="ECO:0000313" key="2">
    <source>
        <dbReference type="Proteomes" id="UP000634136"/>
    </source>
</evidence>
<dbReference type="AlphaFoldDB" id="A0A834WYB8"/>
<organism evidence="1 2">
    <name type="scientific">Senna tora</name>
    <dbReference type="NCBI Taxonomy" id="362788"/>
    <lineage>
        <taxon>Eukaryota</taxon>
        <taxon>Viridiplantae</taxon>
        <taxon>Streptophyta</taxon>
        <taxon>Embryophyta</taxon>
        <taxon>Tracheophyta</taxon>
        <taxon>Spermatophyta</taxon>
        <taxon>Magnoliopsida</taxon>
        <taxon>eudicotyledons</taxon>
        <taxon>Gunneridae</taxon>
        <taxon>Pentapetalae</taxon>
        <taxon>rosids</taxon>
        <taxon>fabids</taxon>
        <taxon>Fabales</taxon>
        <taxon>Fabaceae</taxon>
        <taxon>Caesalpinioideae</taxon>
        <taxon>Cassia clade</taxon>
        <taxon>Senna</taxon>
    </lineage>
</organism>
<accession>A0A834WYB8</accession>
<name>A0A834WYB8_9FABA</name>
<keyword evidence="2" id="KW-1185">Reference proteome</keyword>
<dbReference type="Proteomes" id="UP000634136">
    <property type="component" value="Unassembled WGS sequence"/>
</dbReference>
<dbReference type="EMBL" id="JAAIUW010000004">
    <property type="protein sequence ID" value="KAF7834432.1"/>
    <property type="molecule type" value="Genomic_DNA"/>
</dbReference>